<dbReference type="GO" id="GO:0006260">
    <property type="term" value="P:DNA replication"/>
    <property type="evidence" value="ECO:0007669"/>
    <property type="project" value="TreeGrafter"/>
</dbReference>
<proteinExistence type="inferred from homology"/>
<comment type="caution">
    <text evidence="9">The sequence shown here is derived from an EMBL/GenBank/DDBJ whole genome shotgun (WGS) entry which is preliminary data.</text>
</comment>
<dbReference type="GO" id="GO:0000785">
    <property type="term" value="C:chromatin"/>
    <property type="evidence" value="ECO:0007669"/>
    <property type="project" value="TreeGrafter"/>
</dbReference>
<dbReference type="Pfam" id="PF13365">
    <property type="entry name" value="Trypsin_2"/>
    <property type="match status" value="1"/>
</dbReference>
<dbReference type="PANTHER" id="PTHR14389:SF3">
    <property type="entry name" value="PROTEIN FAM111A-LIKE"/>
    <property type="match status" value="1"/>
</dbReference>
<evidence type="ECO:0000256" key="4">
    <source>
        <dbReference type="ARBA" id="ARBA00022801"/>
    </source>
</evidence>
<dbReference type="GO" id="GO:0006508">
    <property type="term" value="P:proteolysis"/>
    <property type="evidence" value="ECO:0007669"/>
    <property type="project" value="UniProtKB-KW"/>
</dbReference>
<evidence type="ECO:0000256" key="6">
    <source>
        <dbReference type="RuleBase" id="RU004296"/>
    </source>
</evidence>
<evidence type="ECO:0000256" key="1">
    <source>
        <dbReference type="ARBA" id="ARBA00008764"/>
    </source>
</evidence>
<keyword evidence="4 6" id="KW-0378">Hydrolase</keyword>
<keyword evidence="10" id="KW-1185">Reference proteome</keyword>
<feature type="coiled-coil region" evidence="7">
    <location>
        <begin position="541"/>
        <end position="568"/>
    </location>
</feature>
<sequence length="606" mass="68775">LIFFQASIDEVPKKEVEEVPSKDQQKDKEEKAFKYRLNSDSKTYAVQCDPSMTVLDALNTSRVFKQEKEILKNKDKQTDFPCCLIDNDEIIDVNFIQNDGSASTNQNTNPPLSSNPDMFVIFYIKKRGGKNMVNYLENTALRDSINYVCVYARKGETLKTALEHDGRFDKVFEKHCVLTDGGNNNYEMSHSVNHLDQKEFEVTVLKGAKQPKSQDDLTSPVKTEPEVASDADDADTRQTLVNTEQKTKQKKIPVKSTRPSARWSAPKEMPDSGEILKLLREQHAGLLEQLKKRENLKNKLQVQNFFKEEFAKSVQSFLEVKIVKMLAELSDAVCQIRVEGRPEGTGFLLFDRYVLTNAHVIEPFASCIQVDPYPLIQLQKTVTTVFNFEDHQSKQLIEVSVNKEVFAVAKGRDSKGRHLDYALLELEIDVTNNTKLLSFHSYSPPRAGSQICIVGHPGEGVKKVDPCFIIKRETTQDTINDPFHVISQQYLENMEVNQIPYDSCFFNGSSGSPVFDEHCYLIGIHTGGFSDKEKGSILEYAYSLEAILEDIKIKVENKEENIRNTILSILEEHGNISDSYTAEHQNQALNISIELDTSSTLFLFCF</sequence>
<gene>
    <name evidence="9" type="ORF">IRJ41_024466</name>
</gene>
<dbReference type="InterPro" id="IPR008256">
    <property type="entry name" value="Peptidase_S1B"/>
</dbReference>
<dbReference type="Proteomes" id="UP001059041">
    <property type="component" value="Linkage Group LG2"/>
</dbReference>
<dbReference type="GO" id="GO:0008236">
    <property type="term" value="F:serine-type peptidase activity"/>
    <property type="evidence" value="ECO:0007669"/>
    <property type="project" value="UniProtKB-KW"/>
</dbReference>
<dbReference type="PRINTS" id="PR00839">
    <property type="entry name" value="V8PROTEASE"/>
</dbReference>
<dbReference type="GO" id="GO:0005634">
    <property type="term" value="C:nucleus"/>
    <property type="evidence" value="ECO:0007669"/>
    <property type="project" value="TreeGrafter"/>
</dbReference>
<feature type="region of interest" description="Disordered" evidence="8">
    <location>
        <begin position="208"/>
        <end position="268"/>
    </location>
</feature>
<keyword evidence="2 6" id="KW-0645">Protease</keyword>
<evidence type="ECO:0000256" key="5">
    <source>
        <dbReference type="ARBA" id="ARBA00022825"/>
    </source>
</evidence>
<dbReference type="Gene3D" id="2.40.10.10">
    <property type="entry name" value="Trypsin-like serine proteases"/>
    <property type="match status" value="2"/>
</dbReference>
<name>A0A9W7X528_TRIRA</name>
<evidence type="ECO:0000313" key="9">
    <source>
        <dbReference type="EMBL" id="KAI7813721.1"/>
    </source>
</evidence>
<evidence type="ECO:0000256" key="2">
    <source>
        <dbReference type="ARBA" id="ARBA00022670"/>
    </source>
</evidence>
<evidence type="ECO:0000256" key="8">
    <source>
        <dbReference type="SAM" id="MobiDB-lite"/>
    </source>
</evidence>
<evidence type="ECO:0000256" key="3">
    <source>
        <dbReference type="ARBA" id="ARBA00022729"/>
    </source>
</evidence>
<dbReference type="SUPFAM" id="SSF50494">
    <property type="entry name" value="Trypsin-like serine proteases"/>
    <property type="match status" value="1"/>
</dbReference>
<reference evidence="9" key="1">
    <citation type="submission" date="2021-02" db="EMBL/GenBank/DDBJ databases">
        <title>Comparative genomics reveals that relaxation of natural selection precedes convergent phenotypic evolution of cavefish.</title>
        <authorList>
            <person name="Peng Z."/>
        </authorList>
    </citation>
    <scope>NUCLEOTIDE SEQUENCE</scope>
    <source>
        <tissue evidence="9">Muscle</tissue>
    </source>
</reference>
<dbReference type="AlphaFoldDB" id="A0A9W7X528"/>
<dbReference type="EC" id="3.4.21.-" evidence="6"/>
<comment type="similarity">
    <text evidence="1 6">Belongs to the peptidase S1B family.</text>
</comment>
<evidence type="ECO:0000256" key="7">
    <source>
        <dbReference type="SAM" id="Coils"/>
    </source>
</evidence>
<evidence type="ECO:0000313" key="10">
    <source>
        <dbReference type="Proteomes" id="UP001059041"/>
    </source>
</evidence>
<dbReference type="PANTHER" id="PTHR14389">
    <property type="entry name" value="SI:CH1073-475A24.1"/>
    <property type="match status" value="1"/>
</dbReference>
<organism evidence="9 10">
    <name type="scientific">Triplophysa rosa</name>
    <name type="common">Cave loach</name>
    <dbReference type="NCBI Taxonomy" id="992332"/>
    <lineage>
        <taxon>Eukaryota</taxon>
        <taxon>Metazoa</taxon>
        <taxon>Chordata</taxon>
        <taxon>Craniata</taxon>
        <taxon>Vertebrata</taxon>
        <taxon>Euteleostomi</taxon>
        <taxon>Actinopterygii</taxon>
        <taxon>Neopterygii</taxon>
        <taxon>Teleostei</taxon>
        <taxon>Ostariophysi</taxon>
        <taxon>Cypriniformes</taxon>
        <taxon>Nemacheilidae</taxon>
        <taxon>Triplophysa</taxon>
    </lineage>
</organism>
<keyword evidence="7" id="KW-0175">Coiled coil</keyword>
<feature type="non-terminal residue" evidence="9">
    <location>
        <position position="606"/>
    </location>
</feature>
<dbReference type="EMBL" id="JAFHDT010000002">
    <property type="protein sequence ID" value="KAI7813721.1"/>
    <property type="molecule type" value="Genomic_DNA"/>
</dbReference>
<dbReference type="InterPro" id="IPR009003">
    <property type="entry name" value="Peptidase_S1_PA"/>
</dbReference>
<protein>
    <recommendedName>
        <fullName evidence="6">Serine protease</fullName>
        <ecNumber evidence="6">3.4.21.-</ecNumber>
    </recommendedName>
</protein>
<keyword evidence="3" id="KW-0732">Signal</keyword>
<dbReference type="InterPro" id="IPR043504">
    <property type="entry name" value="Peptidase_S1_PA_chymotrypsin"/>
</dbReference>
<accession>A0A9W7X528</accession>
<keyword evidence="5 6" id="KW-0720">Serine protease</keyword>